<proteinExistence type="predicted"/>
<evidence type="ECO:0000313" key="1">
    <source>
        <dbReference type="EMBL" id="MBB3839536.1"/>
    </source>
</evidence>
<organism evidence="1 2">
    <name type="scientific">Runella defluvii</name>
    <dbReference type="NCBI Taxonomy" id="370973"/>
    <lineage>
        <taxon>Bacteria</taxon>
        <taxon>Pseudomonadati</taxon>
        <taxon>Bacteroidota</taxon>
        <taxon>Cytophagia</taxon>
        <taxon>Cytophagales</taxon>
        <taxon>Spirosomataceae</taxon>
        <taxon>Runella</taxon>
    </lineage>
</organism>
<dbReference type="RefSeq" id="WP_183975900.1">
    <property type="nucleotide sequence ID" value="NZ_JACIBY010000007.1"/>
</dbReference>
<dbReference type="Proteomes" id="UP000541352">
    <property type="component" value="Unassembled WGS sequence"/>
</dbReference>
<protein>
    <submittedName>
        <fullName evidence="1">Uncharacterized protein</fullName>
    </submittedName>
</protein>
<evidence type="ECO:0000313" key="2">
    <source>
        <dbReference type="Proteomes" id="UP000541352"/>
    </source>
</evidence>
<sequence>MVKIGITLAAIVSLVVYYQRNNLFSSPEPVITSPAPLLPELPRSQATIVYFEHEPDPKNYEDQQLQLRVVRRNDHRLYLVDDAKPEKGRITYYALNGSVNATDARRLSDLPIQPSRWIHLVKYTAEINNINSEAWLTSETNTVAGQTKYSSVSEVIFWVRDSLQKSTSELAYTQPLWPTNGSVGDSKIFKQTPAFSLPSQKKYGSESKPLDEPVANLRKVGWNISDDRFKLLYAGEVLELMNHSRAQNRRGITRFDARQLDQAADWLAKRLPSSTFAVDFEPANPAADGWQWDMSDPAFRKTMYDLSDRIYKKHGKLFFSWIGDPLTFTFQGKNFKLDGYANDNWSADKKKIDDYLALHEHPKDIQQVQLPSPVVLMTGFGYTSSTVNTSDATDQPAHVWKAPINWYLRTLDMLNIKSLTASPSVKFINFFWPYEDKPSDACRSHTRRFKVGHGSKGYIRQLDNRVMYPMNLVRDAVFVHLCNPRVFYTNYWIFGQSYDPYQALRYAKINGNLSCVSQNTGGYFVYDYQGPDQPACPTVAEDYMGKDALGVAAMVQAHELFAKHQLILDGSQVRESYAFDYQRSTQKPQKATWQNDTGEFARAFKFNQPWLQVWRNPKTGKRLLIFQDTFAEAFEPVQFTVTINGKKIQRTTDGNALYIEAL</sequence>
<dbReference type="AlphaFoldDB" id="A0A7W6ERL9"/>
<name>A0A7W6ERL9_9BACT</name>
<dbReference type="EMBL" id="JACIBY010000007">
    <property type="protein sequence ID" value="MBB3839536.1"/>
    <property type="molecule type" value="Genomic_DNA"/>
</dbReference>
<keyword evidence="2" id="KW-1185">Reference proteome</keyword>
<gene>
    <name evidence="1" type="ORF">FHS57_003545</name>
</gene>
<accession>A0A7W6ERL9</accession>
<reference evidence="1 2" key="1">
    <citation type="submission" date="2020-08" db="EMBL/GenBank/DDBJ databases">
        <title>Genomic Encyclopedia of Type Strains, Phase IV (KMG-IV): sequencing the most valuable type-strain genomes for metagenomic binning, comparative biology and taxonomic classification.</title>
        <authorList>
            <person name="Goeker M."/>
        </authorList>
    </citation>
    <scope>NUCLEOTIDE SEQUENCE [LARGE SCALE GENOMIC DNA]</scope>
    <source>
        <strain evidence="1 2">DSM 17976</strain>
    </source>
</reference>
<comment type="caution">
    <text evidence="1">The sequence shown here is derived from an EMBL/GenBank/DDBJ whole genome shotgun (WGS) entry which is preliminary data.</text>
</comment>